<keyword evidence="2" id="KW-1185">Reference proteome</keyword>
<accession>A0ABQ5YBU2</accession>
<evidence type="ECO:0000313" key="2">
    <source>
        <dbReference type="Proteomes" id="UP001156706"/>
    </source>
</evidence>
<name>A0ABQ5YBU2_9NEIS</name>
<sequence>MATSKAMGPGVNTVWLEMKGLLVEKISYEEAISIVEMTYCVEAIRRGEVEVALSFFLPESPPVPGWHCFNDADIFTSMGVESSGDVLIISEYSYMEGVAFLVGCGELFSMVSSYVESYSERLFNNGDVLFFLLKDRKVVFVHHEGVYSVVPDVDIEKAVTAYRSR</sequence>
<comment type="caution">
    <text evidence="1">The sequence shown here is derived from an EMBL/GenBank/DDBJ whole genome shotgun (WGS) entry which is preliminary data.</text>
</comment>
<dbReference type="RefSeq" id="WP_284194537.1">
    <property type="nucleotide sequence ID" value="NZ_BSOG01000001.1"/>
</dbReference>
<proteinExistence type="predicted"/>
<organism evidence="1 2">
    <name type="scientific">Chitinimonas prasina</name>
    <dbReference type="NCBI Taxonomy" id="1434937"/>
    <lineage>
        <taxon>Bacteria</taxon>
        <taxon>Pseudomonadati</taxon>
        <taxon>Pseudomonadota</taxon>
        <taxon>Betaproteobacteria</taxon>
        <taxon>Neisseriales</taxon>
        <taxon>Chitinibacteraceae</taxon>
        <taxon>Chitinimonas</taxon>
    </lineage>
</organism>
<dbReference type="Proteomes" id="UP001156706">
    <property type="component" value="Unassembled WGS sequence"/>
</dbReference>
<evidence type="ECO:0000313" key="1">
    <source>
        <dbReference type="EMBL" id="GLR11374.1"/>
    </source>
</evidence>
<dbReference type="EMBL" id="BSOG01000001">
    <property type="protein sequence ID" value="GLR11374.1"/>
    <property type="molecule type" value="Genomic_DNA"/>
</dbReference>
<protein>
    <submittedName>
        <fullName evidence="1">Uncharacterized protein</fullName>
    </submittedName>
</protein>
<gene>
    <name evidence="1" type="ORF">GCM10007907_01640</name>
</gene>
<reference evidence="2" key="1">
    <citation type="journal article" date="2019" name="Int. J. Syst. Evol. Microbiol.">
        <title>The Global Catalogue of Microorganisms (GCM) 10K type strain sequencing project: providing services to taxonomists for standard genome sequencing and annotation.</title>
        <authorList>
            <consortium name="The Broad Institute Genomics Platform"/>
            <consortium name="The Broad Institute Genome Sequencing Center for Infectious Disease"/>
            <person name="Wu L."/>
            <person name="Ma J."/>
        </authorList>
    </citation>
    <scope>NUCLEOTIDE SEQUENCE [LARGE SCALE GENOMIC DNA]</scope>
    <source>
        <strain evidence="2">NBRC 110044</strain>
    </source>
</reference>